<evidence type="ECO:0000313" key="4">
    <source>
        <dbReference type="Proteomes" id="UP000321413"/>
    </source>
</evidence>
<gene>
    <name evidence="3" type="ORF">FVD38_14355</name>
</gene>
<feature type="domain" description="Ice-binding protein C-terminal" evidence="2">
    <location>
        <begin position="149"/>
        <end position="171"/>
    </location>
</feature>
<dbReference type="InterPro" id="IPR013424">
    <property type="entry name" value="Ice-binding_C"/>
</dbReference>
<name>A0A5C7FVV4_9BURK</name>
<evidence type="ECO:0000259" key="2">
    <source>
        <dbReference type="Pfam" id="PF07589"/>
    </source>
</evidence>
<dbReference type="NCBIfam" id="TIGR02595">
    <property type="entry name" value="PEP_CTERM"/>
    <property type="match status" value="1"/>
</dbReference>
<feature type="signal peptide" evidence="1">
    <location>
        <begin position="1"/>
        <end position="28"/>
    </location>
</feature>
<feature type="chain" id="PRO_5022853722" evidence="1">
    <location>
        <begin position="29"/>
        <end position="174"/>
    </location>
</feature>
<reference evidence="3 4" key="1">
    <citation type="submission" date="2019-08" db="EMBL/GenBank/DDBJ databases">
        <title>Massilia golmudensis sp. nov., isolated from sand in the Qinghai-Tibetan Plateau.</title>
        <authorList>
            <person name="Zhang B."/>
        </authorList>
    </citation>
    <scope>NUCLEOTIDE SEQUENCE [LARGE SCALE GENOMIC DNA]</scope>
    <source>
        <strain evidence="3 4">GEM5</strain>
    </source>
</reference>
<accession>A0A5C7FVV4</accession>
<evidence type="ECO:0000313" key="3">
    <source>
        <dbReference type="EMBL" id="TXF98981.1"/>
    </source>
</evidence>
<dbReference type="AlphaFoldDB" id="A0A5C7FVV4"/>
<keyword evidence="4" id="KW-1185">Reference proteome</keyword>
<keyword evidence="1" id="KW-0732">Signal</keyword>
<dbReference type="Pfam" id="PF07589">
    <property type="entry name" value="PEP-CTERM"/>
    <property type="match status" value="1"/>
</dbReference>
<dbReference type="EMBL" id="VPFD01000015">
    <property type="protein sequence ID" value="TXF98981.1"/>
    <property type="molecule type" value="Genomic_DNA"/>
</dbReference>
<sequence>MEQHVKLVKNLMKAALATALLSAGVANAALYEFKLSGDYTASWQLDTDRDPDSSDNNGGLTFAEVAGNFAGYDALDITFFNSAISGGLQLYDFYTDRYVLTANGPQLYTGKESRHEFTLGTFSLTEYAGFGNYVLTISDLDALPDPVEVPEPASAALLAAGLGLLAARRRKNVK</sequence>
<dbReference type="Proteomes" id="UP000321413">
    <property type="component" value="Unassembled WGS sequence"/>
</dbReference>
<evidence type="ECO:0000256" key="1">
    <source>
        <dbReference type="SAM" id="SignalP"/>
    </source>
</evidence>
<proteinExistence type="predicted"/>
<protein>
    <submittedName>
        <fullName evidence="3">PEP-CTERM sorting domain-containing protein</fullName>
    </submittedName>
</protein>
<comment type="caution">
    <text evidence="3">The sequence shown here is derived from an EMBL/GenBank/DDBJ whole genome shotgun (WGS) entry which is preliminary data.</text>
</comment>
<organism evidence="3 4">
    <name type="scientific">Massilia arenae</name>
    <dbReference type="NCBI Taxonomy" id="2603288"/>
    <lineage>
        <taxon>Bacteria</taxon>
        <taxon>Pseudomonadati</taxon>
        <taxon>Pseudomonadota</taxon>
        <taxon>Betaproteobacteria</taxon>
        <taxon>Burkholderiales</taxon>
        <taxon>Oxalobacteraceae</taxon>
        <taxon>Telluria group</taxon>
        <taxon>Massilia</taxon>
    </lineage>
</organism>